<dbReference type="Gene3D" id="3.30.700.10">
    <property type="entry name" value="Glycoprotein, Type 4 Pilin"/>
    <property type="match status" value="1"/>
</dbReference>
<keyword evidence="1" id="KW-0732">Signal</keyword>
<dbReference type="AlphaFoldDB" id="A0A7C1AVL9"/>
<reference evidence="6" key="1">
    <citation type="journal article" date="2020" name="mSystems">
        <title>Genome- and Community-Level Interaction Insights into Carbon Utilization and Element Cycling Functions of Hydrothermarchaeota in Hydrothermal Sediment.</title>
        <authorList>
            <person name="Zhou Z."/>
            <person name="Liu Y."/>
            <person name="Xu W."/>
            <person name="Pan J."/>
            <person name="Luo Z.H."/>
            <person name="Li M."/>
        </authorList>
    </citation>
    <scope>NUCLEOTIDE SEQUENCE [LARGE SCALE GENOMIC DNA]</scope>
    <source>
        <strain evidence="6">HyVt-19</strain>
    </source>
</reference>
<dbReference type="Gene3D" id="2.60.120.1440">
    <property type="match status" value="1"/>
</dbReference>
<feature type="domain" description="FecR protein" evidence="5">
    <location>
        <begin position="190"/>
        <end position="291"/>
    </location>
</feature>
<dbReference type="InterPro" id="IPR006860">
    <property type="entry name" value="FecR"/>
</dbReference>
<evidence type="ECO:0000256" key="4">
    <source>
        <dbReference type="SAM" id="MobiDB-lite"/>
    </source>
</evidence>
<evidence type="ECO:0000259" key="5">
    <source>
        <dbReference type="Pfam" id="PF04773"/>
    </source>
</evidence>
<dbReference type="EMBL" id="DQZW01000113">
    <property type="protein sequence ID" value="HDL89738.1"/>
    <property type="molecule type" value="Genomic_DNA"/>
</dbReference>
<dbReference type="PANTHER" id="PTHR38731:SF1">
    <property type="entry name" value="FECR PROTEIN DOMAIN-CONTAINING PROTEIN"/>
    <property type="match status" value="1"/>
</dbReference>
<accession>A0A7C1AVL9</accession>
<protein>
    <recommendedName>
        <fullName evidence="5">FecR protein domain-containing protein</fullName>
    </recommendedName>
</protein>
<sequence length="761" mass="82956">MNEKVMDDLSAIENALNQYKQDNGGYPLPSIAEPILEENKNVLCFGEDLTYVHDCSTSLFMQTQVDNELLTKRYLQEVPTDPRTKSRYVYGVTSNGKYFQVAGNFEEDDGVWTARTSGNLEEYPFLSGLIRSYNGPDFVVSGEGYLPYSSDHMSITATLADITGTVTIGSQPPVTNDSIEEERTAKPGATINTAPASSATLYFSDGSITYLDPNTTLHISPRTEVEQNDEDGIITKIRLKLTSGKIWNKVARLASESEFNVETTAAIAGVRGTEFGINFDATELIVRSGTVVARQFAPGEDVSIEDSFYFDNSIDYFTTNQVIVGDGTFKEFSVPAYNAVTTSAGSAIDPPLEQGIKEKYYSYTLGLSPADTPYIKKAESHTNGMYTLYITFNGFELDGTLQIDGFEIFGGSQKGSGLRSLKKDATTLLPVDNVTYSPTEKAYLFDIDYKTQPGNPLYNQTEGEMEAIVLKAFRIVNGKPVYSRLSWPFLSFTPDPNQILNYEFDNSNIYQEFVGVAQVQPQPLCGDGTMQSGEQCDDGDPIDYNECSNSCMLTNNLLYADYGGMTQSATADFALGTAVPDGASNNYNVTSAGLKINPVSGNYLAYEAAGNMPATGSLELSLNKSELIGAPYSYLFEAVDDSLQHVAVYKDGNNQLWFKVVAAACAITNINVGLSNLGSELKVTAEWNSSSQTFDFDVTDENNLLLSGFSAKTCTGSPPTLSFTTSTAMMYVGSKELGLKIQPANVDSQYTGHIKVLKVLK</sequence>
<name>A0A7C1AVL9_9BACT</name>
<gene>
    <name evidence="6" type="ORF">ENG14_02410</name>
</gene>
<dbReference type="Proteomes" id="UP000886355">
    <property type="component" value="Unassembled WGS sequence"/>
</dbReference>
<keyword evidence="3" id="KW-1015">Disulfide bond</keyword>
<evidence type="ECO:0000256" key="2">
    <source>
        <dbReference type="ARBA" id="ARBA00022737"/>
    </source>
</evidence>
<dbReference type="InterPro" id="IPR011936">
    <property type="entry name" value="Myxo_disulph_rpt"/>
</dbReference>
<dbReference type="Pfam" id="PF04773">
    <property type="entry name" value="FecR"/>
    <property type="match status" value="1"/>
</dbReference>
<evidence type="ECO:0000313" key="6">
    <source>
        <dbReference type="EMBL" id="HDL89738.1"/>
    </source>
</evidence>
<keyword evidence="2" id="KW-0677">Repeat</keyword>
<dbReference type="NCBIfam" id="TIGR02232">
    <property type="entry name" value="myxo_disulf_rpt"/>
    <property type="match status" value="1"/>
</dbReference>
<comment type="caution">
    <text evidence="6">The sequence shown here is derived from an EMBL/GenBank/DDBJ whole genome shotgun (WGS) entry which is preliminary data.</text>
</comment>
<proteinExistence type="predicted"/>
<feature type="region of interest" description="Disordered" evidence="4">
    <location>
        <begin position="171"/>
        <end position="191"/>
    </location>
</feature>
<dbReference type="PANTHER" id="PTHR38731">
    <property type="entry name" value="LIPL45-RELATED LIPOPROTEIN-RELATED"/>
    <property type="match status" value="1"/>
</dbReference>
<organism evidence="6">
    <name type="scientific">Thermodesulforhabdus norvegica</name>
    <dbReference type="NCBI Taxonomy" id="39841"/>
    <lineage>
        <taxon>Bacteria</taxon>
        <taxon>Pseudomonadati</taxon>
        <taxon>Thermodesulfobacteriota</taxon>
        <taxon>Syntrophobacteria</taxon>
        <taxon>Syntrophobacterales</taxon>
        <taxon>Thermodesulforhabdaceae</taxon>
        <taxon>Thermodesulforhabdus</taxon>
    </lineage>
</organism>
<evidence type="ECO:0000256" key="1">
    <source>
        <dbReference type="ARBA" id="ARBA00022729"/>
    </source>
</evidence>
<evidence type="ECO:0000256" key="3">
    <source>
        <dbReference type="ARBA" id="ARBA00023157"/>
    </source>
</evidence>